<organism evidence="2 3">
    <name type="scientific">Shinella sumterensis</name>
    <dbReference type="NCBI Taxonomy" id="1967501"/>
    <lineage>
        <taxon>Bacteria</taxon>
        <taxon>Pseudomonadati</taxon>
        <taxon>Pseudomonadota</taxon>
        <taxon>Alphaproteobacteria</taxon>
        <taxon>Hyphomicrobiales</taxon>
        <taxon>Rhizobiaceae</taxon>
        <taxon>Shinella</taxon>
    </lineage>
</organism>
<evidence type="ECO:0000313" key="2">
    <source>
        <dbReference type="EMBL" id="WLS00486.1"/>
    </source>
</evidence>
<dbReference type="EMBL" id="CP132303">
    <property type="protein sequence ID" value="WLS00486.1"/>
    <property type="molecule type" value="Genomic_DNA"/>
</dbReference>
<evidence type="ECO:0008006" key="4">
    <source>
        <dbReference type="Google" id="ProtNLM"/>
    </source>
</evidence>
<reference evidence="2 3" key="1">
    <citation type="submission" date="2023-08" db="EMBL/GenBank/DDBJ databases">
        <title>Pathogen: clinical or host-associated sample.</title>
        <authorList>
            <person name="Hergert J."/>
            <person name="Casey R."/>
            <person name="Wagner J."/>
            <person name="Young E.L."/>
            <person name="Oakeson K.F."/>
        </authorList>
    </citation>
    <scope>NUCLEOTIDE SEQUENCE [LARGE SCALE GENOMIC DNA]</scope>
    <source>
        <strain evidence="2 3">1760953</strain>
        <plasmid evidence="2 3">unnamed1</plasmid>
    </source>
</reference>
<evidence type="ECO:0000256" key="1">
    <source>
        <dbReference type="SAM" id="SignalP"/>
    </source>
</evidence>
<evidence type="ECO:0000313" key="3">
    <source>
        <dbReference type="Proteomes" id="UP001234585"/>
    </source>
</evidence>
<gene>
    <name evidence="2" type="ORF">Q9313_20720</name>
</gene>
<keyword evidence="1" id="KW-0732">Signal</keyword>
<keyword evidence="2" id="KW-0614">Plasmid</keyword>
<keyword evidence="3" id="KW-1185">Reference proteome</keyword>
<dbReference type="Proteomes" id="UP001234585">
    <property type="component" value="Plasmid unnamed1"/>
</dbReference>
<dbReference type="RefSeq" id="WP_160870608.1">
    <property type="nucleotide sequence ID" value="NZ_CP132303.1"/>
</dbReference>
<geneLocation type="plasmid" evidence="2 3">
    <name>unnamed1</name>
</geneLocation>
<name>A0AA50CPJ0_9HYPH</name>
<proteinExistence type="predicted"/>
<protein>
    <recommendedName>
        <fullName evidence="4">Spy/CpxP family protein refolding chaperone</fullName>
    </recommendedName>
</protein>
<feature type="signal peptide" evidence="1">
    <location>
        <begin position="1"/>
        <end position="24"/>
    </location>
</feature>
<sequence length="151" mass="16510">MRSTFKTIALAATVLSLAAGGAFAASRSANPNPALQDHYRYDRDYGDHDSADNFMMPVQPAPVRMTPAMTYKPRLHQVLAGVRSAEKSIRREEAMHKLSAGAAGRLQAEARGIRQRAIAVADANHGSLPKANYQRLEAAVRKLDRDIVRLS</sequence>
<feature type="chain" id="PRO_5041454448" description="Spy/CpxP family protein refolding chaperone" evidence="1">
    <location>
        <begin position="25"/>
        <end position="151"/>
    </location>
</feature>
<dbReference type="AlphaFoldDB" id="A0AA50CPJ0"/>
<accession>A0AA50CPJ0</accession>